<dbReference type="EMBL" id="JADWDC010000025">
    <property type="protein sequence ID" value="MCC0177620.1"/>
    <property type="molecule type" value="Genomic_DNA"/>
</dbReference>
<dbReference type="InterPro" id="IPR004843">
    <property type="entry name" value="Calcineurin-like_PHP"/>
</dbReference>
<evidence type="ECO:0000256" key="1">
    <source>
        <dbReference type="SAM" id="Phobius"/>
    </source>
</evidence>
<gene>
    <name evidence="3" type="ORF">I4641_11585</name>
</gene>
<evidence type="ECO:0000313" key="4">
    <source>
        <dbReference type="Proteomes" id="UP000729733"/>
    </source>
</evidence>
<evidence type="ECO:0000313" key="3">
    <source>
        <dbReference type="EMBL" id="MCC0177620.1"/>
    </source>
</evidence>
<keyword evidence="4" id="KW-1185">Reference proteome</keyword>
<accession>A0A964BTL7</accession>
<protein>
    <submittedName>
        <fullName evidence="3">Metallophosphoesterase</fullName>
    </submittedName>
</protein>
<organism evidence="3 4">
    <name type="scientific">Waterburya agarophytonicola KI4</name>
    <dbReference type="NCBI Taxonomy" id="2874699"/>
    <lineage>
        <taxon>Bacteria</taxon>
        <taxon>Bacillati</taxon>
        <taxon>Cyanobacteriota</taxon>
        <taxon>Cyanophyceae</taxon>
        <taxon>Pleurocapsales</taxon>
        <taxon>Hyellaceae</taxon>
        <taxon>Waterburya</taxon>
        <taxon>Waterburya agarophytonicola</taxon>
    </lineage>
</organism>
<dbReference type="InterPro" id="IPR051158">
    <property type="entry name" value="Metallophosphoesterase_sf"/>
</dbReference>
<dbReference type="RefSeq" id="WP_229640685.1">
    <property type="nucleotide sequence ID" value="NZ_JADWDC010000025.1"/>
</dbReference>
<sequence length="290" mass="33136">MVAIRYPNLFKTIRKWISKITVAILILLVNLYIYSSKIEPNWIEIVPINLTIPNLSPAFNDFKIVQISDLHTSQFMPDQRLNKIIELVNQQNSDAIAITGDIITKRRSFDAKKLRENLSKLVSKDGTFSVLGNHDHWGKQTNRLKKTLKKSNINNLDNQVYVIKRGSEKLAIAGIDDPYWGQPDLERVIERLPDSTPAILLVHEPDYIETSAKTYKFDLQLSGHSHGGQIRLPFFDPLVLPPGGRKYFIGLNRVEDTLEYTNRGLGMTGLSFRFNSRPEITVFTLHSTSY</sequence>
<keyword evidence="1" id="KW-0472">Membrane</keyword>
<feature type="transmembrane region" description="Helical" evidence="1">
    <location>
        <begin position="16"/>
        <end position="34"/>
    </location>
</feature>
<dbReference type="GO" id="GO:0016020">
    <property type="term" value="C:membrane"/>
    <property type="evidence" value="ECO:0007669"/>
    <property type="project" value="GOC"/>
</dbReference>
<dbReference type="PANTHER" id="PTHR31302">
    <property type="entry name" value="TRANSMEMBRANE PROTEIN WITH METALLOPHOSPHOESTERASE DOMAIN-RELATED"/>
    <property type="match status" value="1"/>
</dbReference>
<dbReference type="InterPro" id="IPR029052">
    <property type="entry name" value="Metallo-depent_PP-like"/>
</dbReference>
<dbReference type="GO" id="GO:0008758">
    <property type="term" value="F:UDP-2,3-diacylglucosamine hydrolase activity"/>
    <property type="evidence" value="ECO:0007669"/>
    <property type="project" value="TreeGrafter"/>
</dbReference>
<dbReference type="AlphaFoldDB" id="A0A964BTL7"/>
<dbReference type="Pfam" id="PF00149">
    <property type="entry name" value="Metallophos"/>
    <property type="match status" value="1"/>
</dbReference>
<keyword evidence="1" id="KW-0812">Transmembrane</keyword>
<dbReference type="CDD" id="cd07385">
    <property type="entry name" value="MPP_YkuE_C"/>
    <property type="match status" value="1"/>
</dbReference>
<feature type="domain" description="Calcineurin-like phosphoesterase" evidence="2">
    <location>
        <begin position="62"/>
        <end position="227"/>
    </location>
</feature>
<proteinExistence type="predicted"/>
<reference evidence="3" key="1">
    <citation type="journal article" date="2021" name="Antonie Van Leeuwenhoek">
        <title>Draft genome and description of Waterburya agarophytonicola gen. nov. sp. nov. (Pleurocapsales, Cyanobacteria): a seaweed symbiont.</title>
        <authorList>
            <person name="Bonthond G."/>
            <person name="Shalygin S."/>
            <person name="Bayer T."/>
            <person name="Weinberger F."/>
        </authorList>
    </citation>
    <scope>NUCLEOTIDE SEQUENCE</scope>
    <source>
        <strain evidence="3">KI4</strain>
    </source>
</reference>
<evidence type="ECO:0000259" key="2">
    <source>
        <dbReference type="Pfam" id="PF00149"/>
    </source>
</evidence>
<dbReference type="GO" id="GO:0009245">
    <property type="term" value="P:lipid A biosynthetic process"/>
    <property type="evidence" value="ECO:0007669"/>
    <property type="project" value="TreeGrafter"/>
</dbReference>
<keyword evidence="1" id="KW-1133">Transmembrane helix</keyword>
<dbReference type="Proteomes" id="UP000729733">
    <property type="component" value="Unassembled WGS sequence"/>
</dbReference>
<comment type="caution">
    <text evidence="3">The sequence shown here is derived from an EMBL/GenBank/DDBJ whole genome shotgun (WGS) entry which is preliminary data.</text>
</comment>
<name>A0A964BTL7_9CYAN</name>
<dbReference type="SUPFAM" id="SSF56300">
    <property type="entry name" value="Metallo-dependent phosphatases"/>
    <property type="match status" value="1"/>
</dbReference>
<dbReference type="Gene3D" id="3.60.21.10">
    <property type="match status" value="1"/>
</dbReference>
<dbReference type="PANTHER" id="PTHR31302:SF25">
    <property type="entry name" value="PHOSPHOESTERASE"/>
    <property type="match status" value="1"/>
</dbReference>